<protein>
    <recommendedName>
        <fullName evidence="3">Zn-binding protein involved in type VI secretion</fullName>
    </recommendedName>
</protein>
<evidence type="ECO:0000313" key="2">
    <source>
        <dbReference type="Proteomes" id="UP000664293"/>
    </source>
</evidence>
<evidence type="ECO:0008006" key="3">
    <source>
        <dbReference type="Google" id="ProtNLM"/>
    </source>
</evidence>
<dbReference type="Proteomes" id="UP000664293">
    <property type="component" value="Unassembled WGS sequence"/>
</dbReference>
<name>A0ABS3E4H6_9GAMM</name>
<comment type="caution">
    <text evidence="1">The sequence shown here is derived from an EMBL/GenBank/DDBJ whole genome shotgun (WGS) entry which is preliminary data.</text>
</comment>
<accession>A0ABS3E4H6</accession>
<keyword evidence="2" id="KW-1185">Reference proteome</keyword>
<dbReference type="EMBL" id="JAEKJR010000001">
    <property type="protein sequence ID" value="MBN8430207.1"/>
    <property type="molecule type" value="Genomic_DNA"/>
</dbReference>
<proteinExistence type="predicted"/>
<sequence length="252" mass="25940">MRSQVPVVLGTRTYPAAKQQVFIGPGSDNVRQGKSTGCAAAVDDQIDQNAICNRECAGATGVVDKQLGRALLIADGAQVIGGRVITGQECIECHAPILAEVVAGEGENIEGAVITGHIDQASVSQVNAIAGYRRCDSSLALVGKQCGTAVDKKAARVRPTVAKYQVTIHGQFGPAEQSDLFPLGQAVGSATDGVFPLQLVRSETAIDGVPHQVGVGQPDQADVIVAILHIQIANLSATPGQLVIARTGHIAG</sequence>
<evidence type="ECO:0000313" key="1">
    <source>
        <dbReference type="EMBL" id="MBN8430207.1"/>
    </source>
</evidence>
<organism evidence="1 2">
    <name type="scientific">Microbulbifer salipaludis</name>
    <dbReference type="NCBI Taxonomy" id="187980"/>
    <lineage>
        <taxon>Bacteria</taxon>
        <taxon>Pseudomonadati</taxon>
        <taxon>Pseudomonadota</taxon>
        <taxon>Gammaproteobacteria</taxon>
        <taxon>Cellvibrionales</taxon>
        <taxon>Microbulbiferaceae</taxon>
        <taxon>Microbulbifer</taxon>
    </lineage>
</organism>
<reference evidence="1 2" key="1">
    <citation type="submission" date="2020-12" db="EMBL/GenBank/DDBJ databases">
        <title>Oil enriched cultivation method for isolating marine PHA-producing bacteria.</title>
        <authorList>
            <person name="Zheng W."/>
            <person name="Yu S."/>
            <person name="Huang Y."/>
        </authorList>
    </citation>
    <scope>NUCLEOTIDE SEQUENCE [LARGE SCALE GENOMIC DNA]</scope>
    <source>
        <strain evidence="1 2">SN0-2</strain>
    </source>
</reference>
<gene>
    <name evidence="1" type="ORF">JF535_04990</name>
</gene>